<organism evidence="2 3">
    <name type="scientific">Aspergillus oryzae var. brunneus</name>
    <dbReference type="NCBI Taxonomy" id="332754"/>
    <lineage>
        <taxon>Eukaryota</taxon>
        <taxon>Fungi</taxon>
        <taxon>Dikarya</taxon>
        <taxon>Ascomycota</taxon>
        <taxon>Pezizomycotina</taxon>
        <taxon>Eurotiomycetes</taxon>
        <taxon>Eurotiomycetidae</taxon>
        <taxon>Eurotiales</taxon>
        <taxon>Aspergillaceae</taxon>
        <taxon>Aspergillus</taxon>
        <taxon>Aspergillus subgen. Circumdati</taxon>
    </lineage>
</organism>
<evidence type="ECO:0000256" key="1">
    <source>
        <dbReference type="SAM" id="MobiDB-lite"/>
    </source>
</evidence>
<dbReference type="CDD" id="cd12148">
    <property type="entry name" value="fungal_TF_MHR"/>
    <property type="match status" value="1"/>
</dbReference>
<feature type="compositionally biased region" description="Low complexity" evidence="1">
    <location>
        <begin position="905"/>
        <end position="925"/>
    </location>
</feature>
<dbReference type="EMBL" id="BSYB01000018">
    <property type="protein sequence ID" value="GMG46283.1"/>
    <property type="molecule type" value="Genomic_DNA"/>
</dbReference>
<dbReference type="InterPro" id="IPR053181">
    <property type="entry name" value="EcdB-like_regulator"/>
</dbReference>
<proteinExistence type="predicted"/>
<evidence type="ECO:0000313" key="2">
    <source>
        <dbReference type="EMBL" id="GMG46283.1"/>
    </source>
</evidence>
<dbReference type="Proteomes" id="UP001165189">
    <property type="component" value="Unassembled WGS sequence"/>
</dbReference>
<dbReference type="InterPro" id="IPR036396">
    <property type="entry name" value="Cyt_P450_sf"/>
</dbReference>
<dbReference type="Pfam" id="PF00067">
    <property type="entry name" value="p450"/>
    <property type="match status" value="1"/>
</dbReference>
<feature type="region of interest" description="Disordered" evidence="1">
    <location>
        <begin position="486"/>
        <end position="511"/>
    </location>
</feature>
<evidence type="ECO:0000313" key="3">
    <source>
        <dbReference type="Proteomes" id="UP001165189"/>
    </source>
</evidence>
<dbReference type="InterPro" id="IPR001128">
    <property type="entry name" value="Cyt_P450"/>
</dbReference>
<dbReference type="SUPFAM" id="SSF48264">
    <property type="entry name" value="Cytochrome P450"/>
    <property type="match status" value="1"/>
</dbReference>
<sequence>MRSRETVTNSSKRPRAVELDSLPYLRAVIDECLRMRPTSTPLPRITPSNRKVSVAGIDGIPPGTRINTFQWFVHRDPQKWDNAHDWNPDRWLTRGNTDNKNEREDVLWAFASGPRMCLGNNWTYYDHGTEASVHGIPSTSQTVLLSDTAVETTMIPEFPNIVDIWLHDIPIRLPRINAISKLVRRWLQVSPSCPVPRFMLKEVLVSVESAANRISQGHGETNRLAEDVKTATSQQLVVPLDTRPEEFSKILTRPSLRAEAIGLVLSMAGNAAICLLESDISLPGVLFSKVLTSRQLWNYSLPSAIVLANALRKCAELGKDMSTPLSWADLYRQLNVLAADLETSSDPTDSNYSLYNERRHSFSKQLDHALNARLERPPLKTRPGASISSNLPMDHMDIFTDIGGDEFTDTLIDIGPMDVVFDDWDLLPHRPFNDPEGCRLGKPLGGIVDARQEELKPTLLIMSTLHRMETKLENLPVSICNDLQSRQRPIPRTVDSPSDTSTPGRSSQGINIRTSVTNPLAQGLTPDAIEHDDFEFDENQKVTNSNGLVSISFSQHGVILWPGARDILPKRLLEAHERLGKNYVIDIEAKRPQLPMYICPYPPQAGDDWLEALPLAMIKGLSDAFFATFNPFTPIMDKNFYFSFTIWAAIESGFGYTMESCLVLNILALGCHAVQAHQEGNYPLPGTRSNRFEPPDWMAVIHEEPLGLRFFNEARRRIGFLMCDNDLQSCQFYMLSSYATHFFTILGHWLIRYIGPFGLPSLCGLLINTSSHDVNFDEWEGDMKSRVYWNCLMNETILVQELHLPPSGLARLEEFVPIPKFITFETVGLVPPRSSSQEVDDSFFQYHFLAQVAHRIILTRIRHSLYFYSDSGTFPLPAINSELHHQLEQWRLNLPPAIQFQDTHATTPANPNNPTTTTPITSPSTPISPLPLDPNRPLSPATAVSEAMLRGRFKIAKFHIGRPYLYKALRIPASLSEDDLGQVRSGLQNAMDWPVVGGVFQNMKSCIPIKFAFCSQYVSFSFFPWLLSNNIMFR</sequence>
<feature type="compositionally biased region" description="Polar residues" evidence="1">
    <location>
        <begin position="495"/>
        <end position="511"/>
    </location>
</feature>
<gene>
    <name evidence="2" type="ORF">Aory05_000512100</name>
</gene>
<dbReference type="PANTHER" id="PTHR47785:SF6">
    <property type="entry name" value="ZN(II)2CYS6 TRANSCRIPTION FACTOR (EUROFUNG)"/>
    <property type="match status" value="1"/>
</dbReference>
<dbReference type="PANTHER" id="PTHR47785">
    <property type="entry name" value="ZN(II)2CYS6 TRANSCRIPTION FACTOR (EUROFUNG)-RELATED-RELATED"/>
    <property type="match status" value="1"/>
</dbReference>
<dbReference type="Gene3D" id="1.10.630.10">
    <property type="entry name" value="Cytochrome P450"/>
    <property type="match status" value="1"/>
</dbReference>
<comment type="caution">
    <text evidence="2">The sequence shown here is derived from an EMBL/GenBank/DDBJ whole genome shotgun (WGS) entry which is preliminary data.</text>
</comment>
<keyword evidence="3" id="KW-1185">Reference proteome</keyword>
<protein>
    <submittedName>
        <fullName evidence="2">Unnamed protein product</fullName>
    </submittedName>
</protein>
<feature type="region of interest" description="Disordered" evidence="1">
    <location>
        <begin position="902"/>
        <end position="933"/>
    </location>
</feature>
<accession>A0ABQ6KSE3</accession>
<reference evidence="2" key="1">
    <citation type="submission" date="2023-04" db="EMBL/GenBank/DDBJ databases">
        <title>Aspergillus oryzae var. brunneus NBRC 4377.</title>
        <authorList>
            <person name="Ichikawa N."/>
            <person name="Sato H."/>
            <person name="Tonouchi N."/>
        </authorList>
    </citation>
    <scope>NUCLEOTIDE SEQUENCE</scope>
    <source>
        <strain evidence="2">NBRC 4377</strain>
    </source>
</reference>
<name>A0ABQ6KSE3_ASPOZ</name>